<evidence type="ECO:0000256" key="4">
    <source>
        <dbReference type="SAM" id="MobiDB-lite"/>
    </source>
</evidence>
<sequence length="648" mass="72427">MDNTLSTAPDEPRTDEKPFVEEEKAAEVSDTAAVAPQTPQIFPADETVNAVEQINAAGMESPEENVSLPAMAASDDNMPMPGHMAPAGYMGTAGHMAPAGYMATGGYMPTAGHMAIPGHVAHDPSPHMSNPMEVTNNSEAVSTASDEANPSDQMTNVTGGATASQASTPAKEGQVQLEEDETVNENENKENTENMKREIEMINGKVITKNNEDVSKGFLSPPVFHLTEIMHNERCFKRTKGHIAVEINGDICIYGGIEQNKCVNNFIRYVPGINLFEKIRLNSEDIAPRAFHSGNVISENNKKSIVVFGGINANDEVLDETFKFDVQTKKWERVESATKPYARYKHASFNFNDAIFIHGGLNSNNVVMSDLWCLSGGAWKEIYQMHERPEARYGHSLIFTLYGNAKLVFLFGGNRKGFSGALADTWIFNLNTCRWKEITRTEGPKPCARWAHSAQLFDNEWMIIYGGITNGWIENYALSDMYALNIYTFSWFEVDISTSRSFNRGYYGSLCLLPYKKSLHIFGGSDESREYSDVFSMSPLVTYVSYKTLTGKFEQLSTKMKNINEHSNDNDYVNSAEFELKIAELKEEVNNIHNMMKTFEMKFAALEKLNEQCEMLLSKSLNSEALETLEQRIKKLESSNVLMKHDLL</sequence>
<dbReference type="VEuPathDB" id="PlasmoDB:AK88_05352"/>
<evidence type="ECO:0000313" key="6">
    <source>
        <dbReference type="EMBL" id="KJP85025.1"/>
    </source>
</evidence>
<evidence type="ECO:0000259" key="5">
    <source>
        <dbReference type="Pfam" id="PF24981"/>
    </source>
</evidence>
<dbReference type="Proteomes" id="UP000054561">
    <property type="component" value="Unassembled WGS sequence"/>
</dbReference>
<feature type="region of interest" description="Disordered" evidence="4">
    <location>
        <begin position="1"/>
        <end position="33"/>
    </location>
</feature>
<feature type="coiled-coil region" evidence="3">
    <location>
        <begin position="575"/>
        <end position="646"/>
    </location>
</feature>
<keyword evidence="1" id="KW-0880">Kelch repeat</keyword>
<dbReference type="OMA" id="EIMHNER"/>
<dbReference type="EMBL" id="KQ001760">
    <property type="protein sequence ID" value="KJP85025.1"/>
    <property type="molecule type" value="Genomic_DNA"/>
</dbReference>
<dbReference type="InterPro" id="IPR056737">
    <property type="entry name" value="Beta-prop_ATRN-MKLN-like"/>
</dbReference>
<dbReference type="AlphaFoldDB" id="A0A0D9QD85"/>
<keyword evidence="3" id="KW-0175">Coiled coil</keyword>
<gene>
    <name evidence="6" type="ORF">AK88_05352</name>
</gene>
<dbReference type="InterPro" id="IPR015915">
    <property type="entry name" value="Kelch-typ_b-propeller"/>
</dbReference>
<reference evidence="6 7" key="1">
    <citation type="submission" date="2014-03" db="EMBL/GenBank/DDBJ databases">
        <title>The Genome Sequence of Plasmodium fragile nilgiri.</title>
        <authorList>
            <consortium name="The Broad Institute Genomics Platform"/>
            <consortium name="The Broad Institute Genome Sequencing Center for Infectious Disease"/>
            <person name="Neafsey D."/>
            <person name="Duraisingh M."/>
            <person name="Young S.K."/>
            <person name="Zeng Q."/>
            <person name="Gargeya S."/>
            <person name="Abouelleil A."/>
            <person name="Alvarado L."/>
            <person name="Chapman S.B."/>
            <person name="Gainer-Dewar J."/>
            <person name="Goldberg J."/>
            <person name="Griggs A."/>
            <person name="Gujja S."/>
            <person name="Hansen M."/>
            <person name="Howarth C."/>
            <person name="Imamovic A."/>
            <person name="Larimer J."/>
            <person name="Pearson M."/>
            <person name="Poon T.W."/>
            <person name="Priest M."/>
            <person name="Roberts A."/>
            <person name="Saif S."/>
            <person name="Shea T."/>
            <person name="Sykes S."/>
            <person name="Wortman J."/>
            <person name="Nusbaum C."/>
            <person name="Birren B."/>
        </authorList>
    </citation>
    <scope>NUCLEOTIDE SEQUENCE [LARGE SCALE GENOMIC DNA]</scope>
    <source>
        <strain evidence="7">nilgiri</strain>
    </source>
</reference>
<dbReference type="PANTHER" id="PTHR46093">
    <property type="entry name" value="ACYL-COA-BINDING DOMAIN-CONTAINING PROTEIN 5"/>
    <property type="match status" value="1"/>
</dbReference>
<accession>A0A0D9QD85</accession>
<organism evidence="6 7">
    <name type="scientific">Plasmodium fragile</name>
    <dbReference type="NCBI Taxonomy" id="5857"/>
    <lineage>
        <taxon>Eukaryota</taxon>
        <taxon>Sar</taxon>
        <taxon>Alveolata</taxon>
        <taxon>Apicomplexa</taxon>
        <taxon>Aconoidasida</taxon>
        <taxon>Haemosporida</taxon>
        <taxon>Plasmodiidae</taxon>
        <taxon>Plasmodium</taxon>
        <taxon>Plasmodium (Plasmodium)</taxon>
    </lineage>
</organism>
<name>A0A0D9QD85_PLAFR</name>
<proteinExistence type="predicted"/>
<keyword evidence="7" id="KW-1185">Reference proteome</keyword>
<keyword evidence="2" id="KW-0677">Repeat</keyword>
<dbReference type="PANTHER" id="PTHR46093:SF18">
    <property type="entry name" value="FIBRONECTIN TYPE-III DOMAIN-CONTAINING PROTEIN"/>
    <property type="match status" value="1"/>
</dbReference>
<evidence type="ECO:0000313" key="7">
    <source>
        <dbReference type="Proteomes" id="UP000054561"/>
    </source>
</evidence>
<dbReference type="GeneID" id="24270666"/>
<feature type="compositionally biased region" description="Basic and acidic residues" evidence="4">
    <location>
        <begin position="10"/>
        <end position="27"/>
    </location>
</feature>
<dbReference type="Gene3D" id="2.120.10.80">
    <property type="entry name" value="Kelch-type beta propeller"/>
    <property type="match status" value="1"/>
</dbReference>
<dbReference type="Pfam" id="PF24681">
    <property type="entry name" value="Kelch_KLHDC2_KLHL20_DRC7"/>
    <property type="match status" value="1"/>
</dbReference>
<protein>
    <recommendedName>
        <fullName evidence="5">Attractin/MKLN-like beta-propeller domain-containing protein</fullName>
    </recommendedName>
</protein>
<evidence type="ECO:0000256" key="1">
    <source>
        <dbReference type="ARBA" id="ARBA00022441"/>
    </source>
</evidence>
<feature type="compositionally biased region" description="Polar residues" evidence="4">
    <location>
        <begin position="138"/>
        <end position="168"/>
    </location>
</feature>
<dbReference type="OrthoDB" id="45365at2759"/>
<evidence type="ECO:0000256" key="3">
    <source>
        <dbReference type="SAM" id="Coils"/>
    </source>
</evidence>
<dbReference type="InterPro" id="IPR011043">
    <property type="entry name" value="Gal_Oxase/kelch_b-propeller"/>
</dbReference>
<dbReference type="RefSeq" id="XP_012338377.1">
    <property type="nucleotide sequence ID" value="XM_012482954.1"/>
</dbReference>
<evidence type="ECO:0000256" key="2">
    <source>
        <dbReference type="ARBA" id="ARBA00022737"/>
    </source>
</evidence>
<dbReference type="Pfam" id="PF24981">
    <property type="entry name" value="Beta-prop_ATRN-LZTR1"/>
    <property type="match status" value="1"/>
</dbReference>
<feature type="region of interest" description="Disordered" evidence="4">
    <location>
        <begin position="138"/>
        <end position="191"/>
    </location>
</feature>
<dbReference type="SUPFAM" id="SSF50965">
    <property type="entry name" value="Galactose oxidase, central domain"/>
    <property type="match status" value="1"/>
</dbReference>
<feature type="domain" description="Attractin/MKLN-like beta-propeller" evidence="5">
    <location>
        <begin position="236"/>
        <end position="364"/>
    </location>
</feature>